<reference evidence="2" key="1">
    <citation type="submission" date="2025-08" db="UniProtKB">
        <authorList>
            <consortium name="RefSeq"/>
        </authorList>
    </citation>
    <scope>IDENTIFICATION</scope>
</reference>
<dbReference type="AlphaFoldDB" id="A0A9Y3S326"/>
<dbReference type="GeneID" id="102205061"/>
<gene>
    <name evidence="2" type="primary">LOC102205061</name>
</gene>
<dbReference type="PANTHER" id="PTHR23053:SF0">
    <property type="entry name" value="HYDROCEPHALUS-INDUCING PROTEIN HOMOLOG"/>
    <property type="match status" value="1"/>
</dbReference>
<feature type="non-terminal residue" evidence="2">
    <location>
        <position position="1"/>
    </location>
</feature>
<evidence type="ECO:0000313" key="1">
    <source>
        <dbReference type="Proteomes" id="UP000695023"/>
    </source>
</evidence>
<dbReference type="Proteomes" id="UP000695023">
    <property type="component" value="Unplaced"/>
</dbReference>
<sequence>VVNFVCPVRGSHTQTLSVLNPTNQCCSIAPVIEGEHWSAALSVNFEPHQNTAFTITYRPMTMTTSGKKHQGSVFFAFPDGTGMLYSLQGTADPPKAEDTIVHELPAKTSHTVLLPVHNWLSRQQRFLVQLEIVKPDKPDATVSLRGIKFIDVPAHANRDYEMSFFTYTEGQFNTKVTFRHHETGEYLFYLVTFKATSPGVLSTIELVTPVRRAASATVQVENPLTTASCLTTECKSRDIIVPPQHTVPGQSKGVLPFEYKPLQAGESTARLTLFSSELGHFHYDLLLRALPPAPEKTVHFNALLGRGHTVTVKFINYARFKTTYFCKTDYPDFIVDKSMSVTPGFHVGSEASVDVCFEPSQLGEVKGQLSLSSGVGGEYIFPLHGLCLPPQSQGPFSIKAGGNIIIPFKNVFLQTTAFSYLVDNHHFTVKGGGSIKSKETQNIQVSFEAPPDGSPGPWFGTLTISSQFSEGHRKPFSWVYYLKGHRPESL</sequence>
<proteinExistence type="predicted"/>
<dbReference type="InterPro" id="IPR033305">
    <property type="entry name" value="Hydin-like"/>
</dbReference>
<name>A0A9Y3S326_9CICH</name>
<dbReference type="PANTHER" id="PTHR23053">
    <property type="entry name" value="DLEC1 DELETED IN LUNG AND ESOPHAGEAL CANCER 1"/>
    <property type="match status" value="1"/>
</dbReference>
<dbReference type="GO" id="GO:0005930">
    <property type="term" value="C:axoneme"/>
    <property type="evidence" value="ECO:0007669"/>
    <property type="project" value="TreeGrafter"/>
</dbReference>
<dbReference type="RefSeq" id="XP_005755600.1">
    <property type="nucleotide sequence ID" value="XM_005755543.1"/>
</dbReference>
<accession>A0A9Y3S326</accession>
<protein>
    <submittedName>
        <fullName evidence="2">Hydrocephalus-inducing protein homolog</fullName>
    </submittedName>
</protein>
<keyword evidence="1" id="KW-1185">Reference proteome</keyword>
<organism evidence="1 2">
    <name type="scientific">Pundamilia nyererei</name>
    <dbReference type="NCBI Taxonomy" id="303518"/>
    <lineage>
        <taxon>Eukaryota</taxon>
        <taxon>Metazoa</taxon>
        <taxon>Chordata</taxon>
        <taxon>Craniata</taxon>
        <taxon>Vertebrata</taxon>
        <taxon>Euteleostomi</taxon>
        <taxon>Actinopterygii</taxon>
        <taxon>Neopterygii</taxon>
        <taxon>Teleostei</taxon>
        <taxon>Neoteleostei</taxon>
        <taxon>Acanthomorphata</taxon>
        <taxon>Ovalentaria</taxon>
        <taxon>Cichlomorphae</taxon>
        <taxon>Cichliformes</taxon>
        <taxon>Cichlidae</taxon>
        <taxon>African cichlids</taxon>
        <taxon>Pseudocrenilabrinae</taxon>
        <taxon>Haplochromini</taxon>
        <taxon>Pundamilia</taxon>
    </lineage>
</organism>
<dbReference type="GO" id="GO:0003341">
    <property type="term" value="P:cilium movement"/>
    <property type="evidence" value="ECO:0007669"/>
    <property type="project" value="TreeGrafter"/>
</dbReference>
<evidence type="ECO:0000313" key="2">
    <source>
        <dbReference type="RefSeq" id="XP_005755600.1"/>
    </source>
</evidence>
<dbReference type="GO" id="GO:1904158">
    <property type="term" value="P:axonemal central apparatus assembly"/>
    <property type="evidence" value="ECO:0007669"/>
    <property type="project" value="TreeGrafter"/>
</dbReference>